<keyword evidence="6" id="KW-1185">Reference proteome</keyword>
<protein>
    <recommendedName>
        <fullName evidence="2">ribonuclease H</fullName>
        <ecNumber evidence="2">3.1.26.4</ecNumber>
    </recommendedName>
</protein>
<dbReference type="GO" id="GO:0015074">
    <property type="term" value="P:DNA integration"/>
    <property type="evidence" value="ECO:0007669"/>
    <property type="project" value="InterPro"/>
</dbReference>
<dbReference type="GO" id="GO:0004523">
    <property type="term" value="F:RNA-DNA hybrid ribonuclease activity"/>
    <property type="evidence" value="ECO:0007669"/>
    <property type="project" value="UniProtKB-EC"/>
</dbReference>
<evidence type="ECO:0000313" key="5">
    <source>
        <dbReference type="EMBL" id="KAK3537124.1"/>
    </source>
</evidence>
<dbReference type="PROSITE" id="PS50878">
    <property type="entry name" value="RT_POL"/>
    <property type="match status" value="1"/>
</dbReference>
<evidence type="ECO:0000259" key="4">
    <source>
        <dbReference type="PROSITE" id="PS50878"/>
    </source>
</evidence>
<evidence type="ECO:0000313" key="6">
    <source>
        <dbReference type="Proteomes" id="UP001274896"/>
    </source>
</evidence>
<dbReference type="Gene3D" id="3.60.10.10">
    <property type="entry name" value="Endonuclease/exonuclease/phosphatase"/>
    <property type="match status" value="1"/>
</dbReference>
<evidence type="ECO:0000256" key="3">
    <source>
        <dbReference type="SAM" id="Coils"/>
    </source>
</evidence>
<dbReference type="InterPro" id="IPR038717">
    <property type="entry name" value="Tc1-like_DDE_dom"/>
</dbReference>
<dbReference type="PANTHER" id="PTHR47027">
    <property type="entry name" value="REVERSE TRANSCRIPTASE DOMAIN-CONTAINING PROTEIN"/>
    <property type="match status" value="1"/>
</dbReference>
<comment type="caution">
    <text evidence="5">The sequence shown here is derived from an EMBL/GenBank/DDBJ whole genome shotgun (WGS) entry which is preliminary data.</text>
</comment>
<dbReference type="Gene3D" id="3.30.70.270">
    <property type="match status" value="1"/>
</dbReference>
<dbReference type="InterPro" id="IPR043502">
    <property type="entry name" value="DNA/RNA_pol_sf"/>
</dbReference>
<organism evidence="5 6">
    <name type="scientific">Hemibagrus guttatus</name>
    <dbReference type="NCBI Taxonomy" id="175788"/>
    <lineage>
        <taxon>Eukaryota</taxon>
        <taxon>Metazoa</taxon>
        <taxon>Chordata</taxon>
        <taxon>Craniata</taxon>
        <taxon>Vertebrata</taxon>
        <taxon>Euteleostomi</taxon>
        <taxon>Actinopterygii</taxon>
        <taxon>Neopterygii</taxon>
        <taxon>Teleostei</taxon>
        <taxon>Ostariophysi</taxon>
        <taxon>Siluriformes</taxon>
        <taxon>Bagridae</taxon>
        <taxon>Hemibagrus</taxon>
    </lineage>
</organism>
<dbReference type="GO" id="GO:0003677">
    <property type="term" value="F:DNA binding"/>
    <property type="evidence" value="ECO:0007669"/>
    <property type="project" value="InterPro"/>
</dbReference>
<dbReference type="Pfam" id="PF00078">
    <property type="entry name" value="RVT_1"/>
    <property type="match status" value="1"/>
</dbReference>
<dbReference type="EMBL" id="JAUCMX010000008">
    <property type="protein sequence ID" value="KAK3537124.1"/>
    <property type="molecule type" value="Genomic_DNA"/>
</dbReference>
<dbReference type="Pfam" id="PF13358">
    <property type="entry name" value="DDE_3"/>
    <property type="match status" value="1"/>
</dbReference>
<reference evidence="5" key="1">
    <citation type="submission" date="2023-06" db="EMBL/GenBank/DDBJ databases">
        <title>Male Hemibagrus guttatus genome.</title>
        <authorList>
            <person name="Bian C."/>
        </authorList>
    </citation>
    <scope>NUCLEOTIDE SEQUENCE</scope>
    <source>
        <strain evidence="5">Male_cb2023</strain>
        <tissue evidence="5">Muscle</tissue>
    </source>
</reference>
<dbReference type="PANTHER" id="PTHR47027:SF28">
    <property type="entry name" value="ENDONUCLEASE-REVERSE TRANSCRIPTASE"/>
    <property type="match status" value="1"/>
</dbReference>
<keyword evidence="3" id="KW-0175">Coiled coil</keyword>
<dbReference type="AlphaFoldDB" id="A0AAE0QY31"/>
<proteinExistence type="inferred from homology"/>
<dbReference type="SUPFAM" id="SSF56219">
    <property type="entry name" value="DNase I-like"/>
    <property type="match status" value="1"/>
</dbReference>
<sequence length="936" mass="109171">MERRKVDILCVQETRWKGSKARSIGAGFKLFYYGVDSKRNGVGVVLKEEFVRNVLEVGCELEEKERFWSELDEVMESIPTGERVVIGADFNGHVGERNTCDEEVMGKFGVKERNLEGQMVVDFAKRMDMGVVNTYFQKREEHRVTNKSGGRRTQIEKKTKWWKLKKEECCEEFRQKLRQALGGQVVLPDDWETTAEVIRETGRKVLGVSSGRRKEDKETWWWNEEVQDSIQRKRLAKKKWNMDRTEENRQEYKELQRRVKREVSKAKQKAYEELYTRLDTREGEKDSYRLARQRDRDGKDVQQVRVIKDRDGRVHTSEESVQRRWKEYFEELMNEENEGEKRVEGVNSVEQKVDKIRKDEVRKALKRMKSGKAVGPDDIPVEVWKCLGEAAVEFLANLFNRVLENLEKAYDRVPREELWYCMRKSGVAEKYVRVVQDMYERSRTGVRCAVGQTEEFNVEVGLHQGSALSPFLFAIVMDQLSEEVRQESPWTMMFANDIVICSESREQVEVNLERWRFALERRGMKVSRSKTEYMCVNEREGSGTVRLQGEEVKKVQEFKYLGSTVQSNGECGKEVKKRVQAGWNGWRKVWGVLCDQKISARIKGKVYRTVVRPAMLYGLETVSLRKRQESELEVAELKMLRGRGRKPKVTPVLARRIVRKVKKNPRITTKAILMNLGSAGGNISRQTVQWTLHTAGFHGRRPRRTPLLQIRHTKARLAFANAHLEKEEDFCSSVLWSDETKIEFFGHNDVAFIWRKKGEAFNPKNTIPTVKHGGGNRKFWGCFSASGPGNLITVNGNMKKEQYMKILNNNIRQSAEKLGLGHQWTFQHDNDPKHTAKVVKKWLADKNINVLQWPSQSPDLNPIENLWRELKIRVMARRPSNLKELELIAKDEWAKIPVETCKQLAIAVRLNQMQHFTIHIYVFCMPPHHKLIKTSP</sequence>
<dbReference type="SUPFAM" id="SSF56672">
    <property type="entry name" value="DNA/RNA polymerases"/>
    <property type="match status" value="1"/>
</dbReference>
<comment type="similarity">
    <text evidence="1">Belongs to the beta type-B retroviral polymerase family. HERV class-II K(HML-2) pol subfamily.</text>
</comment>
<evidence type="ECO:0000256" key="1">
    <source>
        <dbReference type="ARBA" id="ARBA00010879"/>
    </source>
</evidence>
<dbReference type="Gene3D" id="3.30.420.10">
    <property type="entry name" value="Ribonuclease H-like superfamily/Ribonuclease H"/>
    <property type="match status" value="1"/>
</dbReference>
<dbReference type="InterPro" id="IPR036691">
    <property type="entry name" value="Endo/exonu/phosph_ase_sf"/>
</dbReference>
<evidence type="ECO:0000256" key="2">
    <source>
        <dbReference type="ARBA" id="ARBA00012180"/>
    </source>
</evidence>
<gene>
    <name evidence="5" type="ORF">QTP70_002133</name>
</gene>
<dbReference type="Pfam" id="PF01498">
    <property type="entry name" value="HTH_Tnp_Tc3_2"/>
    <property type="match status" value="1"/>
</dbReference>
<feature type="coiled-coil region" evidence="3">
    <location>
        <begin position="235"/>
        <end position="269"/>
    </location>
</feature>
<feature type="domain" description="Reverse transcriptase" evidence="4">
    <location>
        <begin position="288"/>
        <end position="565"/>
    </location>
</feature>
<dbReference type="EC" id="3.1.26.4" evidence="2"/>
<accession>A0AAE0QY31</accession>
<dbReference type="InterPro" id="IPR036397">
    <property type="entry name" value="RNaseH_sf"/>
</dbReference>
<dbReference type="InterPro" id="IPR002492">
    <property type="entry name" value="Transposase_Tc1-like"/>
</dbReference>
<dbReference type="InterPro" id="IPR000477">
    <property type="entry name" value="RT_dom"/>
</dbReference>
<dbReference type="InterPro" id="IPR043128">
    <property type="entry name" value="Rev_trsase/Diguanyl_cyclase"/>
</dbReference>
<dbReference type="GO" id="GO:0006313">
    <property type="term" value="P:DNA transposition"/>
    <property type="evidence" value="ECO:0007669"/>
    <property type="project" value="InterPro"/>
</dbReference>
<dbReference type="Proteomes" id="UP001274896">
    <property type="component" value="Unassembled WGS sequence"/>
</dbReference>
<name>A0AAE0QY31_9TELE</name>